<evidence type="ECO:0000313" key="7">
    <source>
        <dbReference type="Proteomes" id="UP000005234"/>
    </source>
</evidence>
<dbReference type="RefSeq" id="WP_014403434.1">
    <property type="nucleotide sequence ID" value="NC_017033.1"/>
</dbReference>
<dbReference type="PANTHER" id="PTHR22617">
    <property type="entry name" value="CHEMOTAXIS SENSOR HISTIDINE KINASE-RELATED"/>
    <property type="match status" value="1"/>
</dbReference>
<evidence type="ECO:0000256" key="2">
    <source>
        <dbReference type="ARBA" id="ARBA00021483"/>
    </source>
</evidence>
<evidence type="ECO:0000256" key="4">
    <source>
        <dbReference type="ARBA" id="ARBA00022500"/>
    </source>
</evidence>
<dbReference type="OrthoDB" id="9790406at2"/>
<reference evidence="6" key="1">
    <citation type="submission" date="2012-02" db="EMBL/GenBank/DDBJ databases">
        <title>The complete genome of Frateuria aurantia DSM 6220.</title>
        <authorList>
            <consortium name="US DOE Joint Genome Institute (JGI-PGF)"/>
            <person name="Lucas S."/>
            <person name="Copeland A."/>
            <person name="Lapidus A."/>
            <person name="Glavina del Rio T."/>
            <person name="Dalin E."/>
            <person name="Tice H."/>
            <person name="Bruce D."/>
            <person name="Goodwin L."/>
            <person name="Pitluck S."/>
            <person name="Peters L."/>
            <person name="Ovchinnikova G."/>
            <person name="Teshima H."/>
            <person name="Kyrpides N."/>
            <person name="Mavromatis K."/>
            <person name="Ivanova N."/>
            <person name="Brettin T."/>
            <person name="Detter J.C."/>
            <person name="Han C."/>
            <person name="Larimer F."/>
            <person name="Land M."/>
            <person name="Hauser L."/>
            <person name="Markowitz V."/>
            <person name="Cheng J.-F."/>
            <person name="Hugenholtz P."/>
            <person name="Woyke T."/>
            <person name="Wu D."/>
            <person name="Brambilla E."/>
            <person name="Klenk H.-P."/>
            <person name="Eisen J.A."/>
        </authorList>
    </citation>
    <scope>NUCLEOTIDE SEQUENCE</scope>
    <source>
        <strain evidence="6">DSM 6220</strain>
    </source>
</reference>
<dbReference type="SUPFAM" id="SSF50341">
    <property type="entry name" value="CheW-like"/>
    <property type="match status" value="1"/>
</dbReference>
<dbReference type="HOGENOM" id="CLU_048995_1_0_6"/>
<dbReference type="FunFam" id="2.40.50.180:FF:000002">
    <property type="entry name" value="Chemotaxis protein CheW"/>
    <property type="match status" value="1"/>
</dbReference>
<name>H8L2S2_FRAAD</name>
<dbReference type="STRING" id="767434.Fraau_2047"/>
<dbReference type="InterPro" id="IPR039315">
    <property type="entry name" value="CheW"/>
</dbReference>
<dbReference type="GO" id="GO:0006935">
    <property type="term" value="P:chemotaxis"/>
    <property type="evidence" value="ECO:0007669"/>
    <property type="project" value="UniProtKB-KW"/>
</dbReference>
<dbReference type="AlphaFoldDB" id="H8L2S2"/>
<dbReference type="InterPro" id="IPR002545">
    <property type="entry name" value="CheW-lke_dom"/>
</dbReference>
<dbReference type="GO" id="GO:0007165">
    <property type="term" value="P:signal transduction"/>
    <property type="evidence" value="ECO:0007669"/>
    <property type="project" value="InterPro"/>
</dbReference>
<evidence type="ECO:0000256" key="3">
    <source>
        <dbReference type="ARBA" id="ARBA00022490"/>
    </source>
</evidence>
<sequence length="164" mass="18033">MNDVQTSAAVQHLTFNLADEEYGIDILSVREIRGWSPVTRIPQAPDYVLGVINLRGAIVPVLDMRIRFGLPVVERDKNAVTIIVAINERNFGIVVDNVSDVVSIGSDQIQPVPDMGAVIDTRYLRGLVRQDDRMVLLLDIEKLMKPDDMESLNAALPAAADVVA</sequence>
<dbReference type="KEGG" id="fau:Fraau_2047"/>
<accession>H8L2S2</accession>
<gene>
    <name evidence="6" type="ordered locus">Fraau_2047</name>
</gene>
<dbReference type="eggNOG" id="COG0835">
    <property type="taxonomic scope" value="Bacteria"/>
</dbReference>
<evidence type="ECO:0000259" key="5">
    <source>
        <dbReference type="PROSITE" id="PS50851"/>
    </source>
</evidence>
<feature type="domain" description="CheW-like" evidence="5">
    <location>
        <begin position="9"/>
        <end position="149"/>
    </location>
</feature>
<dbReference type="SMART" id="SM00260">
    <property type="entry name" value="CheW"/>
    <property type="match status" value="1"/>
</dbReference>
<organism evidence="6 7">
    <name type="scientific">Frateuria aurantia (strain ATCC 33424 / DSM 6220 / KCTC 2777 / LMG 1558 / NBRC 3245 / NCIMB 13370)</name>
    <name type="common">Acetobacter aurantius</name>
    <dbReference type="NCBI Taxonomy" id="767434"/>
    <lineage>
        <taxon>Bacteria</taxon>
        <taxon>Pseudomonadati</taxon>
        <taxon>Pseudomonadota</taxon>
        <taxon>Gammaproteobacteria</taxon>
        <taxon>Lysobacterales</taxon>
        <taxon>Rhodanobacteraceae</taxon>
        <taxon>Frateuria</taxon>
    </lineage>
</organism>
<keyword evidence="7" id="KW-1185">Reference proteome</keyword>
<comment type="subcellular location">
    <subcellularLocation>
        <location evidence="1">Cytoplasm</location>
    </subcellularLocation>
</comment>
<dbReference type="Pfam" id="PF01584">
    <property type="entry name" value="CheW"/>
    <property type="match status" value="1"/>
</dbReference>
<keyword evidence="4" id="KW-0145">Chemotaxis</keyword>
<dbReference type="Gene3D" id="2.30.30.40">
    <property type="entry name" value="SH3 Domains"/>
    <property type="match status" value="1"/>
</dbReference>
<evidence type="ECO:0000313" key="6">
    <source>
        <dbReference type="EMBL" id="AFC86431.1"/>
    </source>
</evidence>
<dbReference type="GO" id="GO:0005829">
    <property type="term" value="C:cytosol"/>
    <property type="evidence" value="ECO:0007669"/>
    <property type="project" value="TreeGrafter"/>
</dbReference>
<dbReference type="CDD" id="cd00732">
    <property type="entry name" value="CheW"/>
    <property type="match status" value="1"/>
</dbReference>
<dbReference type="PANTHER" id="PTHR22617:SF45">
    <property type="entry name" value="CHEMOTAXIS PROTEIN CHEW"/>
    <property type="match status" value="1"/>
</dbReference>
<dbReference type="EMBL" id="CP003350">
    <property type="protein sequence ID" value="AFC86431.1"/>
    <property type="molecule type" value="Genomic_DNA"/>
</dbReference>
<dbReference type="PROSITE" id="PS50851">
    <property type="entry name" value="CHEW"/>
    <property type="match status" value="1"/>
</dbReference>
<evidence type="ECO:0000256" key="1">
    <source>
        <dbReference type="ARBA" id="ARBA00004496"/>
    </source>
</evidence>
<dbReference type="Gene3D" id="2.40.50.180">
    <property type="entry name" value="CheA-289, Domain 4"/>
    <property type="match status" value="1"/>
</dbReference>
<dbReference type="InterPro" id="IPR036061">
    <property type="entry name" value="CheW-like_dom_sf"/>
</dbReference>
<keyword evidence="3" id="KW-0963">Cytoplasm</keyword>
<dbReference type="Proteomes" id="UP000005234">
    <property type="component" value="Chromosome"/>
</dbReference>
<protein>
    <recommendedName>
        <fullName evidence="2">Chemotaxis protein CheW</fullName>
    </recommendedName>
</protein>
<proteinExistence type="predicted"/>